<dbReference type="RefSeq" id="XP_060280936.1">
    <property type="nucleotide sequence ID" value="XM_060428601.1"/>
</dbReference>
<evidence type="ECO:0000313" key="2">
    <source>
        <dbReference type="Proteomes" id="UP001244011"/>
    </source>
</evidence>
<comment type="caution">
    <text evidence="1">The sequence shown here is derived from an EMBL/GenBank/DDBJ whole genome shotgun (WGS) entry which is preliminary data.</text>
</comment>
<dbReference type="GeneID" id="85311788"/>
<organism evidence="1 2">
    <name type="scientific">Phialemonium atrogriseum</name>
    <dbReference type="NCBI Taxonomy" id="1093897"/>
    <lineage>
        <taxon>Eukaryota</taxon>
        <taxon>Fungi</taxon>
        <taxon>Dikarya</taxon>
        <taxon>Ascomycota</taxon>
        <taxon>Pezizomycotina</taxon>
        <taxon>Sordariomycetes</taxon>
        <taxon>Sordariomycetidae</taxon>
        <taxon>Cephalothecales</taxon>
        <taxon>Cephalothecaceae</taxon>
        <taxon>Phialemonium</taxon>
    </lineage>
</organism>
<reference evidence="1" key="1">
    <citation type="submission" date="2023-06" db="EMBL/GenBank/DDBJ databases">
        <title>Genome-scale phylogeny and comparative genomics of the fungal order Sordariales.</title>
        <authorList>
            <consortium name="Lawrence Berkeley National Laboratory"/>
            <person name="Hensen N."/>
            <person name="Bonometti L."/>
            <person name="Westerberg I."/>
            <person name="Brannstrom I.O."/>
            <person name="Guillou S."/>
            <person name="Cros-Aarteil S."/>
            <person name="Calhoun S."/>
            <person name="Haridas S."/>
            <person name="Kuo A."/>
            <person name="Mondo S."/>
            <person name="Pangilinan J."/>
            <person name="Riley R."/>
            <person name="Labutti K."/>
            <person name="Andreopoulos B."/>
            <person name="Lipzen A."/>
            <person name="Chen C."/>
            <person name="Yanf M."/>
            <person name="Daum C."/>
            <person name="Ng V."/>
            <person name="Clum A."/>
            <person name="Steindorff A."/>
            <person name="Ohm R."/>
            <person name="Martin F."/>
            <person name="Silar P."/>
            <person name="Natvig D."/>
            <person name="Lalanne C."/>
            <person name="Gautier V."/>
            <person name="Ament-Velasquez S.L."/>
            <person name="Kruys A."/>
            <person name="Hutchinson M.I."/>
            <person name="Powell A.J."/>
            <person name="Barry K."/>
            <person name="Miller A.N."/>
            <person name="Grigoriev I.V."/>
            <person name="Debuchy R."/>
            <person name="Gladieux P."/>
            <person name="Thoren M.H."/>
            <person name="Johannesson H."/>
        </authorList>
    </citation>
    <scope>NUCLEOTIDE SEQUENCE</scope>
    <source>
        <strain evidence="1">8032-3</strain>
    </source>
</reference>
<dbReference type="InterPro" id="IPR046670">
    <property type="entry name" value="DUF6540"/>
</dbReference>
<name>A0AAJ0BUG9_9PEZI</name>
<proteinExistence type="predicted"/>
<accession>A0AAJ0BUG9</accession>
<dbReference type="EMBL" id="MU839018">
    <property type="protein sequence ID" value="KAK1764723.1"/>
    <property type="molecule type" value="Genomic_DNA"/>
</dbReference>
<sequence>MCSPRFLPSSHDPQTLNLTMSSSELYRVFKLKFKLAIQDPDMPSPRYHTVIFVETNAQGPGTGMKHHVTGDIVNGMSYESDPYQNAHISETRHSREVIGYTRASTYPHAWDRILSALPAPPKQKAFNPKTMKTEPVKDWNPLAFYQPGEPRRPLVKCTEWTENQAIPALFNEGLVQASP</sequence>
<gene>
    <name evidence="1" type="ORF">QBC33DRAFT_545801</name>
</gene>
<dbReference type="AlphaFoldDB" id="A0AAJ0BUG9"/>
<evidence type="ECO:0000313" key="1">
    <source>
        <dbReference type="EMBL" id="KAK1764723.1"/>
    </source>
</evidence>
<dbReference type="Proteomes" id="UP001244011">
    <property type="component" value="Unassembled WGS sequence"/>
</dbReference>
<keyword evidence="2" id="KW-1185">Reference proteome</keyword>
<dbReference type="Pfam" id="PF20174">
    <property type="entry name" value="DUF6540"/>
    <property type="match status" value="1"/>
</dbReference>
<protein>
    <submittedName>
        <fullName evidence="1">Uncharacterized protein</fullName>
    </submittedName>
</protein>